<keyword evidence="4" id="KW-0808">Transferase</keyword>
<comment type="subcellular location">
    <subcellularLocation>
        <location evidence="1">Cell membrane</location>
    </subcellularLocation>
</comment>
<evidence type="ECO:0000256" key="5">
    <source>
        <dbReference type="ARBA" id="ARBA00023136"/>
    </source>
</evidence>
<dbReference type="RefSeq" id="WP_093148104.1">
    <property type="nucleotide sequence ID" value="NZ_FNEK01000002.1"/>
</dbReference>
<dbReference type="Gene3D" id="3.90.550.10">
    <property type="entry name" value="Spore Coat Polysaccharide Biosynthesis Protein SpsA, Chain A"/>
    <property type="match status" value="1"/>
</dbReference>
<dbReference type="InterPro" id="IPR001173">
    <property type="entry name" value="Glyco_trans_2-like"/>
</dbReference>
<keyword evidence="8" id="KW-1185">Reference proteome</keyword>
<dbReference type="InterPro" id="IPR029044">
    <property type="entry name" value="Nucleotide-diphossugar_trans"/>
</dbReference>
<dbReference type="Pfam" id="PF00535">
    <property type="entry name" value="Glycos_transf_2"/>
    <property type="match status" value="1"/>
</dbReference>
<reference evidence="7 8" key="1">
    <citation type="submission" date="2016-10" db="EMBL/GenBank/DDBJ databases">
        <authorList>
            <person name="de Groot N.N."/>
        </authorList>
    </citation>
    <scope>NUCLEOTIDE SEQUENCE [LARGE SCALE GENOMIC DNA]</scope>
    <source>
        <strain evidence="7 8">DSM 25294</strain>
    </source>
</reference>
<gene>
    <name evidence="7" type="ORF">SAMN04488026_100264</name>
</gene>
<organism evidence="7 8">
    <name type="scientific">Aliiruegeria lutimaris</name>
    <dbReference type="NCBI Taxonomy" id="571298"/>
    <lineage>
        <taxon>Bacteria</taxon>
        <taxon>Pseudomonadati</taxon>
        <taxon>Pseudomonadota</taxon>
        <taxon>Alphaproteobacteria</taxon>
        <taxon>Rhodobacterales</taxon>
        <taxon>Roseobacteraceae</taxon>
        <taxon>Aliiruegeria</taxon>
    </lineage>
</organism>
<evidence type="ECO:0000256" key="4">
    <source>
        <dbReference type="ARBA" id="ARBA00022679"/>
    </source>
</evidence>
<evidence type="ECO:0000256" key="1">
    <source>
        <dbReference type="ARBA" id="ARBA00004236"/>
    </source>
</evidence>
<sequence length="230" mass="24707">MPAPLSVIIPTLNAAPKVAGLLADLMRGVATGLVREVIVSDGGSSDDIEELSEAVGAEFLSGPAGRGGQLARGVAAARGEWVLVLHADSELPEGWSNIVQAAMADPAHAHVFRLKFRERGAAARIVAGWANLRTWLFRLPYGDQGMLISRALYAEIGGYPDIPLMEDVALARALKGRFDVLPAVLTTSAERYRSEGWLRRGGHNLLTLIRYLAGADPERLARGYTQSRQS</sequence>
<evidence type="ECO:0000256" key="2">
    <source>
        <dbReference type="ARBA" id="ARBA00022475"/>
    </source>
</evidence>
<keyword evidence="3" id="KW-0328">Glycosyltransferase</keyword>
<evidence type="ECO:0000313" key="7">
    <source>
        <dbReference type="EMBL" id="SDI34727.1"/>
    </source>
</evidence>
<evidence type="ECO:0000313" key="8">
    <source>
        <dbReference type="Proteomes" id="UP000199382"/>
    </source>
</evidence>
<proteinExistence type="predicted"/>
<dbReference type="PANTHER" id="PTHR43646">
    <property type="entry name" value="GLYCOSYLTRANSFERASE"/>
    <property type="match status" value="1"/>
</dbReference>
<dbReference type="EMBL" id="FNEK01000002">
    <property type="protein sequence ID" value="SDI34727.1"/>
    <property type="molecule type" value="Genomic_DNA"/>
</dbReference>
<dbReference type="NCBIfam" id="TIGR04283">
    <property type="entry name" value="glyco_like_mftF"/>
    <property type="match status" value="1"/>
</dbReference>
<dbReference type="AlphaFoldDB" id="A0A1G8JUF5"/>
<dbReference type="STRING" id="571298.SAMN04488026_100264"/>
<keyword evidence="2" id="KW-1003">Cell membrane</keyword>
<evidence type="ECO:0000256" key="3">
    <source>
        <dbReference type="ARBA" id="ARBA00022676"/>
    </source>
</evidence>
<dbReference type="SUPFAM" id="SSF53448">
    <property type="entry name" value="Nucleotide-diphospho-sugar transferases"/>
    <property type="match status" value="1"/>
</dbReference>
<dbReference type="GO" id="GO:0016757">
    <property type="term" value="F:glycosyltransferase activity"/>
    <property type="evidence" value="ECO:0007669"/>
    <property type="project" value="UniProtKB-KW"/>
</dbReference>
<dbReference type="PANTHER" id="PTHR43646:SF2">
    <property type="entry name" value="GLYCOSYLTRANSFERASE 2-LIKE DOMAIN-CONTAINING PROTEIN"/>
    <property type="match status" value="1"/>
</dbReference>
<protein>
    <recommendedName>
        <fullName evidence="6">Glycosyltransferase 2-like domain-containing protein</fullName>
    </recommendedName>
</protein>
<evidence type="ECO:0000259" key="6">
    <source>
        <dbReference type="Pfam" id="PF00535"/>
    </source>
</evidence>
<dbReference type="CDD" id="cd02522">
    <property type="entry name" value="GT_2_like_a"/>
    <property type="match status" value="1"/>
</dbReference>
<accession>A0A1G8JUF5</accession>
<keyword evidence="5" id="KW-0472">Membrane</keyword>
<feature type="domain" description="Glycosyltransferase 2-like" evidence="6">
    <location>
        <begin position="6"/>
        <end position="109"/>
    </location>
</feature>
<dbReference type="InterPro" id="IPR026461">
    <property type="entry name" value="Trfase_2_rSAM/seldom_assoc"/>
</dbReference>
<dbReference type="OrthoDB" id="5291101at2"/>
<dbReference type="GO" id="GO:0005886">
    <property type="term" value="C:plasma membrane"/>
    <property type="evidence" value="ECO:0007669"/>
    <property type="project" value="UniProtKB-SubCell"/>
</dbReference>
<name>A0A1G8JUF5_9RHOB</name>
<dbReference type="Proteomes" id="UP000199382">
    <property type="component" value="Unassembled WGS sequence"/>
</dbReference>